<dbReference type="InterPro" id="IPR016187">
    <property type="entry name" value="CTDL_fold"/>
</dbReference>
<dbReference type="PANTHER" id="PTHR23150">
    <property type="entry name" value="SULFATASE MODIFYING FACTOR 1, 2"/>
    <property type="match status" value="1"/>
</dbReference>
<evidence type="ECO:0000313" key="4">
    <source>
        <dbReference type="Proteomes" id="UP000220922"/>
    </source>
</evidence>
<dbReference type="SUPFAM" id="SSF56436">
    <property type="entry name" value="C-type lectin-like"/>
    <property type="match status" value="1"/>
</dbReference>
<dbReference type="InterPro" id="IPR042095">
    <property type="entry name" value="SUMF_sf"/>
</dbReference>
<evidence type="ECO:0000256" key="1">
    <source>
        <dbReference type="SAM" id="MobiDB-lite"/>
    </source>
</evidence>
<dbReference type="InterPro" id="IPR027417">
    <property type="entry name" value="P-loop_NTPase"/>
</dbReference>
<dbReference type="Gene3D" id="3.40.50.300">
    <property type="entry name" value="P-loop containing nucleotide triphosphate hydrolases"/>
    <property type="match status" value="1"/>
</dbReference>
<evidence type="ECO:0000313" key="3">
    <source>
        <dbReference type="EMBL" id="PDW00908.1"/>
    </source>
</evidence>
<dbReference type="SUPFAM" id="SSF52540">
    <property type="entry name" value="P-loop containing nucleoside triphosphate hydrolases"/>
    <property type="match status" value="1"/>
</dbReference>
<reference evidence="3 4" key="1">
    <citation type="submission" date="2016-05" db="EMBL/GenBank/DDBJ databases">
        <authorList>
            <person name="Lavstsen T."/>
            <person name="Jespersen J.S."/>
        </authorList>
    </citation>
    <scope>NUCLEOTIDE SEQUENCE [LARGE SCALE GENOMIC DNA]</scope>
    <source>
        <strain evidence="3 4">B7-9</strain>
    </source>
</reference>
<dbReference type="GO" id="GO:0120147">
    <property type="term" value="F:formylglycine-generating oxidase activity"/>
    <property type="evidence" value="ECO:0007669"/>
    <property type="project" value="TreeGrafter"/>
</dbReference>
<feature type="domain" description="Sulfatase-modifying factor enzyme-like" evidence="2">
    <location>
        <begin position="421"/>
        <end position="667"/>
    </location>
</feature>
<dbReference type="InterPro" id="IPR051043">
    <property type="entry name" value="Sulfatase_Mod_Factor_Kinase"/>
</dbReference>
<sequence length="677" mass="74131">MVAFAITALGPTHALFRGREAELARLRHLCLDDVASYLVLYGGRQNGKTSLLLRLEAALRSDARVCRVDFQLIKGASADRAFAHLATRIAIPVGIAAPADVQDGPTFQQFLTDALGRAEISRFVLMLDEWGALPAPTREALANALRSIFHTRLWEPTLEKLQVIFSGGVELYDLIITEASSLHNICEEVYLGDLGATEALALMQDGLKHLGLSEAVVADLGRATYERVNGHPYLTQRIGRTMVQALQPGAPLPANALDRAIAEIQRGDPLLRRIRDDLREHHLEDAARRLLSDPPPFTRLDDAMARLELIGLARPAGDTWAPRNALLAEVFGHLLGVAPPRVVAPPDAGGATPSPEVVVQPSTSAADAGGATPSPEVVVQPSTSAADAGDATPSPEVVVYPSTSLTRGKVTPSPLPAWVPPLIQIPAGPFLMGSSDADRMAEDREKPQHTVTLPGYWIGTTPVTNAQFRPFVEGDGYANPAYWTKVGWAWREQAKIVTPQWWNDSTWNGAQHPVVGISWFEAVAYCRWLSAQTGHAFRLPTEAEWEKAARGPDGRIRPWGNAWETGRCNSEEAGHKRTTPVGQYPTGASPYGVLDMAGNVWEWCATLSGKGYPYQLEDEWQAAYLESDKLRIRRGGSWYHDQKYVRASYRSYNDPRYRYYDDGLRVASHSPLPGSES</sequence>
<keyword evidence="4" id="KW-1185">Reference proteome</keyword>
<feature type="region of interest" description="Disordered" evidence="1">
    <location>
        <begin position="346"/>
        <end position="395"/>
    </location>
</feature>
<proteinExistence type="predicted"/>
<comment type="caution">
    <text evidence="3">The sequence shown here is derived from an EMBL/GenBank/DDBJ whole genome shotgun (WGS) entry which is preliminary data.</text>
</comment>
<dbReference type="Proteomes" id="UP000220922">
    <property type="component" value="Unassembled WGS sequence"/>
</dbReference>
<evidence type="ECO:0000259" key="2">
    <source>
        <dbReference type="Pfam" id="PF03781"/>
    </source>
</evidence>
<gene>
    <name evidence="3" type="ORF">A9Q02_08615</name>
</gene>
<dbReference type="EMBL" id="LYXE01000024">
    <property type="protein sequence ID" value="PDW00908.1"/>
    <property type="molecule type" value="Genomic_DNA"/>
</dbReference>
<dbReference type="RefSeq" id="WP_097650736.1">
    <property type="nucleotide sequence ID" value="NZ_LYXE01000024.1"/>
</dbReference>
<dbReference type="Pfam" id="PF03781">
    <property type="entry name" value="FGE-sulfatase"/>
    <property type="match status" value="1"/>
</dbReference>
<dbReference type="InterPro" id="IPR005532">
    <property type="entry name" value="SUMF_dom"/>
</dbReference>
<name>A0A2H3KR78_9CHLR</name>
<dbReference type="AlphaFoldDB" id="A0A2H3KR78"/>
<dbReference type="Gene3D" id="3.90.1580.10">
    <property type="entry name" value="paralog of FGE (formylglycine-generating enzyme)"/>
    <property type="match status" value="1"/>
</dbReference>
<dbReference type="OrthoDB" id="136688at2"/>
<dbReference type="PANTHER" id="PTHR23150:SF19">
    <property type="entry name" value="FORMYLGLYCINE-GENERATING ENZYME"/>
    <property type="match status" value="1"/>
</dbReference>
<organism evidence="3 4">
    <name type="scientific">Candidatus Chloroploca asiatica</name>
    <dbReference type="NCBI Taxonomy" id="1506545"/>
    <lineage>
        <taxon>Bacteria</taxon>
        <taxon>Bacillati</taxon>
        <taxon>Chloroflexota</taxon>
        <taxon>Chloroflexia</taxon>
        <taxon>Chloroflexales</taxon>
        <taxon>Chloroflexineae</taxon>
        <taxon>Oscillochloridaceae</taxon>
        <taxon>Candidatus Chloroploca</taxon>
    </lineage>
</organism>
<accession>A0A2H3KR78</accession>
<protein>
    <recommendedName>
        <fullName evidence="2">Sulfatase-modifying factor enzyme-like domain-containing protein</fullName>
    </recommendedName>
</protein>